<evidence type="ECO:0000313" key="3">
    <source>
        <dbReference type="Proteomes" id="UP000266673"/>
    </source>
</evidence>
<dbReference type="Gene3D" id="1.25.40.420">
    <property type="match status" value="1"/>
</dbReference>
<organism evidence="2 3">
    <name type="scientific">Gigaspora rosea</name>
    <dbReference type="NCBI Taxonomy" id="44941"/>
    <lineage>
        <taxon>Eukaryota</taxon>
        <taxon>Fungi</taxon>
        <taxon>Fungi incertae sedis</taxon>
        <taxon>Mucoromycota</taxon>
        <taxon>Glomeromycotina</taxon>
        <taxon>Glomeromycetes</taxon>
        <taxon>Diversisporales</taxon>
        <taxon>Gigasporaceae</taxon>
        <taxon>Gigaspora</taxon>
    </lineage>
</organism>
<evidence type="ECO:0000259" key="1">
    <source>
        <dbReference type="Pfam" id="PF07707"/>
    </source>
</evidence>
<comment type="caution">
    <text evidence="2">The sequence shown here is derived from an EMBL/GenBank/DDBJ whole genome shotgun (WGS) entry which is preliminary data.</text>
</comment>
<accession>A0A397V2U7</accession>
<dbReference type="OrthoDB" id="5430411at2759"/>
<sequence length="273" mass="32235">MFISSELLLFELTKQIEIHLIDTKAHWLRFHFGKIYQKSFQNDQYQKLQEWCNDILVKYSKTIFESEDFTSLQENALISLLKRDDLQMEEIKVWNYIIKWGIAQNPGLSTDPNNWTRENFQSLKDKLQNCLPHIRYFQISGDNIVDNIELYQEILEKDLLKDILKRIANSNRNVQSKILPPRINFPQSLPSSLFFLKNGTIHSSILSRVKKPKYAIYCGPTVGPVFDNDLCMRNNFNQDKQCYCGQVSYEKAIRNVPGWFSISEYEIFEVQEK</sequence>
<feature type="domain" description="BACK" evidence="1">
    <location>
        <begin position="44"/>
        <end position="101"/>
    </location>
</feature>
<proteinExistence type="predicted"/>
<evidence type="ECO:0000313" key="2">
    <source>
        <dbReference type="EMBL" id="RIB15707.1"/>
    </source>
</evidence>
<dbReference type="InterPro" id="IPR011705">
    <property type="entry name" value="BACK"/>
</dbReference>
<dbReference type="Pfam" id="PF07707">
    <property type="entry name" value="BACK"/>
    <property type="match status" value="1"/>
</dbReference>
<name>A0A397V2U7_9GLOM</name>
<dbReference type="EMBL" id="QKWP01000728">
    <property type="protein sequence ID" value="RIB15707.1"/>
    <property type="molecule type" value="Genomic_DNA"/>
</dbReference>
<protein>
    <recommendedName>
        <fullName evidence="1">BACK domain-containing protein</fullName>
    </recommendedName>
</protein>
<dbReference type="Proteomes" id="UP000266673">
    <property type="component" value="Unassembled WGS sequence"/>
</dbReference>
<reference evidence="2 3" key="1">
    <citation type="submission" date="2018-06" db="EMBL/GenBank/DDBJ databases">
        <title>Comparative genomics reveals the genomic features of Rhizophagus irregularis, R. cerebriforme, R. diaphanum and Gigaspora rosea, and their symbiotic lifestyle signature.</title>
        <authorList>
            <person name="Morin E."/>
            <person name="San Clemente H."/>
            <person name="Chen E.C.H."/>
            <person name="De La Providencia I."/>
            <person name="Hainaut M."/>
            <person name="Kuo A."/>
            <person name="Kohler A."/>
            <person name="Murat C."/>
            <person name="Tang N."/>
            <person name="Roy S."/>
            <person name="Loubradou J."/>
            <person name="Henrissat B."/>
            <person name="Grigoriev I.V."/>
            <person name="Corradi N."/>
            <person name="Roux C."/>
            <person name="Martin F.M."/>
        </authorList>
    </citation>
    <scope>NUCLEOTIDE SEQUENCE [LARGE SCALE GENOMIC DNA]</scope>
    <source>
        <strain evidence="2 3">DAOM 194757</strain>
    </source>
</reference>
<dbReference type="AlphaFoldDB" id="A0A397V2U7"/>
<keyword evidence="3" id="KW-1185">Reference proteome</keyword>
<gene>
    <name evidence="2" type="ORF">C2G38_2318678</name>
</gene>